<evidence type="ECO:0000313" key="2">
    <source>
        <dbReference type="Proteomes" id="UP001162992"/>
    </source>
</evidence>
<dbReference type="Proteomes" id="UP001162992">
    <property type="component" value="Chromosome 20"/>
</dbReference>
<protein>
    <submittedName>
        <fullName evidence="1">Uncharacterized protein</fullName>
    </submittedName>
</protein>
<dbReference type="EMBL" id="CM055111">
    <property type="protein sequence ID" value="KAJ7519468.1"/>
    <property type="molecule type" value="Genomic_DNA"/>
</dbReference>
<reference evidence="2" key="1">
    <citation type="journal article" date="2024" name="Proc. Natl. Acad. Sci. U.S.A.">
        <title>Extraordinary preservation of gene collinearity over three hundred million years revealed in homosporous lycophytes.</title>
        <authorList>
            <person name="Li C."/>
            <person name="Wickell D."/>
            <person name="Kuo L.Y."/>
            <person name="Chen X."/>
            <person name="Nie B."/>
            <person name="Liao X."/>
            <person name="Peng D."/>
            <person name="Ji J."/>
            <person name="Jenkins J."/>
            <person name="Williams M."/>
            <person name="Shu S."/>
            <person name="Plott C."/>
            <person name="Barry K."/>
            <person name="Rajasekar S."/>
            <person name="Grimwood J."/>
            <person name="Han X."/>
            <person name="Sun S."/>
            <person name="Hou Z."/>
            <person name="He W."/>
            <person name="Dai G."/>
            <person name="Sun C."/>
            <person name="Schmutz J."/>
            <person name="Leebens-Mack J.H."/>
            <person name="Li F.W."/>
            <person name="Wang L."/>
        </authorList>
    </citation>
    <scope>NUCLEOTIDE SEQUENCE [LARGE SCALE GENOMIC DNA]</scope>
    <source>
        <strain evidence="2">cv. PW_Plant_1</strain>
    </source>
</reference>
<comment type="caution">
    <text evidence="1">The sequence shown here is derived from an EMBL/GenBank/DDBJ whole genome shotgun (WGS) entry which is preliminary data.</text>
</comment>
<evidence type="ECO:0000313" key="1">
    <source>
        <dbReference type="EMBL" id="KAJ7519468.1"/>
    </source>
</evidence>
<proteinExistence type="predicted"/>
<keyword evidence="2" id="KW-1185">Reference proteome</keyword>
<name>A0ACC2APL2_DIPCM</name>
<sequence>MATSAWGVLLAASEPIPGQGSLPASLPPSLFDSSGDPMEPTTFRPSIAVIIGVLTTMCSLTFLLLIYAKHCKTSTAGLFRADEVTQASQALQIANGIDQVVIQALPTFVFSALKGNKDGLECAVCLSKYDDCEVLRLLPKCKHAFHVDCVDTWLLAHSTCPLCRCCVSAEDLLLVDEIIAARKSLDGASVEPVQPARNSTEACAFQFYVQQESNGEAASSTMLFKSTLPPSDKMPSDQSVSIASLKSRRLGHRIIISDVVLQHRWSDLVPSDVLFLNSQTLFCPSERISISDAKARLSIPTATPVDDYSGLKDIEAGQESFRRSTSKPAHPLRLSRSKHESGEGRSAVADGSAISFLRRACSLSRTDTTRGFLLSPSMRSMSEMTGFNRFASSRKKDLLVTGTDSEAYQLRDVEKSRKWLSIAKKTLARLMRK</sequence>
<organism evidence="1 2">
    <name type="scientific">Diphasiastrum complanatum</name>
    <name type="common">Issler's clubmoss</name>
    <name type="synonym">Lycopodium complanatum</name>
    <dbReference type="NCBI Taxonomy" id="34168"/>
    <lineage>
        <taxon>Eukaryota</taxon>
        <taxon>Viridiplantae</taxon>
        <taxon>Streptophyta</taxon>
        <taxon>Embryophyta</taxon>
        <taxon>Tracheophyta</taxon>
        <taxon>Lycopodiopsida</taxon>
        <taxon>Lycopodiales</taxon>
        <taxon>Lycopodiaceae</taxon>
        <taxon>Lycopodioideae</taxon>
        <taxon>Diphasiastrum</taxon>
    </lineage>
</organism>
<gene>
    <name evidence="1" type="ORF">O6H91_20G039800</name>
</gene>
<accession>A0ACC2APL2</accession>